<keyword evidence="2" id="KW-0732">Signal</keyword>
<protein>
    <submittedName>
        <fullName evidence="3">Putative secreted protein</fullName>
    </submittedName>
</protein>
<evidence type="ECO:0000256" key="1">
    <source>
        <dbReference type="SAM" id="MobiDB-lite"/>
    </source>
</evidence>
<feature type="chain" id="PRO_5025580881" evidence="2">
    <location>
        <begin position="25"/>
        <end position="76"/>
    </location>
</feature>
<name>A0A6B0U5N6_IXORI</name>
<feature type="compositionally biased region" description="Basic and acidic residues" evidence="1">
    <location>
        <begin position="53"/>
        <end position="64"/>
    </location>
</feature>
<feature type="signal peptide" evidence="2">
    <location>
        <begin position="1"/>
        <end position="24"/>
    </location>
</feature>
<feature type="compositionally biased region" description="Polar residues" evidence="1">
    <location>
        <begin position="26"/>
        <end position="42"/>
    </location>
</feature>
<evidence type="ECO:0000256" key="2">
    <source>
        <dbReference type="SAM" id="SignalP"/>
    </source>
</evidence>
<organism evidence="3">
    <name type="scientific">Ixodes ricinus</name>
    <name type="common">Common tick</name>
    <name type="synonym">Acarus ricinus</name>
    <dbReference type="NCBI Taxonomy" id="34613"/>
    <lineage>
        <taxon>Eukaryota</taxon>
        <taxon>Metazoa</taxon>
        <taxon>Ecdysozoa</taxon>
        <taxon>Arthropoda</taxon>
        <taxon>Chelicerata</taxon>
        <taxon>Arachnida</taxon>
        <taxon>Acari</taxon>
        <taxon>Parasitiformes</taxon>
        <taxon>Ixodida</taxon>
        <taxon>Ixodoidea</taxon>
        <taxon>Ixodidae</taxon>
        <taxon>Ixodinae</taxon>
        <taxon>Ixodes</taxon>
    </lineage>
</organism>
<reference evidence="3" key="1">
    <citation type="submission" date="2019-12" db="EMBL/GenBank/DDBJ databases">
        <title>An insight into the sialome of adult female Ixodes ricinus ticks feeding for 6 days.</title>
        <authorList>
            <person name="Perner J."/>
            <person name="Ribeiro J.M.C."/>
        </authorList>
    </citation>
    <scope>NUCLEOTIDE SEQUENCE</scope>
    <source>
        <strain evidence="3">Semi-engorged</strain>
        <tissue evidence="3">Salivary glands</tissue>
    </source>
</reference>
<sequence>MPMFSSVWFSSSILFFNLVNMVAASESQLSPKSVCDTSTGSTPHERHHTPQHSSEHGTEPEHFVVAEGQITTRGVD</sequence>
<accession>A0A6B0U5N6</accession>
<evidence type="ECO:0000313" key="3">
    <source>
        <dbReference type="EMBL" id="MXU83536.1"/>
    </source>
</evidence>
<feature type="region of interest" description="Disordered" evidence="1">
    <location>
        <begin position="26"/>
        <end position="76"/>
    </location>
</feature>
<dbReference type="EMBL" id="GIFC01001453">
    <property type="protein sequence ID" value="MXU83536.1"/>
    <property type="molecule type" value="Transcribed_RNA"/>
</dbReference>
<proteinExistence type="predicted"/>
<dbReference type="AlphaFoldDB" id="A0A6B0U5N6"/>